<name>X0PBV8_9LACO</name>
<keyword evidence="4 7" id="KW-0812">Transmembrane</keyword>
<evidence type="ECO:0000256" key="7">
    <source>
        <dbReference type="SAM" id="Phobius"/>
    </source>
</evidence>
<evidence type="ECO:0000313" key="10">
    <source>
        <dbReference type="Proteomes" id="UP000019488"/>
    </source>
</evidence>
<proteinExistence type="inferred from homology"/>
<protein>
    <submittedName>
        <fullName evidence="9">Peptide transport system permease protein SapB</fullName>
    </submittedName>
</protein>
<evidence type="ECO:0000256" key="2">
    <source>
        <dbReference type="ARBA" id="ARBA00009298"/>
    </source>
</evidence>
<evidence type="ECO:0000259" key="8">
    <source>
        <dbReference type="Pfam" id="PF02308"/>
    </source>
</evidence>
<dbReference type="GO" id="GO:0005886">
    <property type="term" value="C:plasma membrane"/>
    <property type="evidence" value="ECO:0007669"/>
    <property type="project" value="UniProtKB-SubCell"/>
</dbReference>
<dbReference type="EMBL" id="BAKI01000047">
    <property type="protein sequence ID" value="GAF37804.1"/>
    <property type="molecule type" value="Genomic_DNA"/>
</dbReference>
<evidence type="ECO:0000256" key="5">
    <source>
        <dbReference type="ARBA" id="ARBA00022989"/>
    </source>
</evidence>
<dbReference type="PANTHER" id="PTHR33778">
    <property type="entry name" value="PROTEIN MGTC"/>
    <property type="match status" value="1"/>
</dbReference>
<dbReference type="AlphaFoldDB" id="X0PBV8"/>
<dbReference type="InterPro" id="IPR049177">
    <property type="entry name" value="MgtC_SapB_SrpB_YhiD_N"/>
</dbReference>
<accession>X0PBV8</accession>
<evidence type="ECO:0000256" key="3">
    <source>
        <dbReference type="ARBA" id="ARBA00022475"/>
    </source>
</evidence>
<keyword evidence="5 7" id="KW-1133">Transmembrane helix</keyword>
<keyword evidence="3" id="KW-1003">Cell membrane</keyword>
<keyword evidence="6 7" id="KW-0472">Membrane</keyword>
<dbReference type="eggNOG" id="COG1285">
    <property type="taxonomic scope" value="Bacteria"/>
</dbReference>
<organism evidence="9 10">
    <name type="scientific">Lentilactobacillus farraginis DSM 18382 = JCM 14108</name>
    <dbReference type="NCBI Taxonomy" id="1423743"/>
    <lineage>
        <taxon>Bacteria</taxon>
        <taxon>Bacillati</taxon>
        <taxon>Bacillota</taxon>
        <taxon>Bacilli</taxon>
        <taxon>Lactobacillales</taxon>
        <taxon>Lactobacillaceae</taxon>
        <taxon>Lentilactobacillus</taxon>
    </lineage>
</organism>
<dbReference type="Pfam" id="PF02308">
    <property type="entry name" value="MgtC"/>
    <property type="match status" value="1"/>
</dbReference>
<comment type="subcellular location">
    <subcellularLocation>
        <location evidence="1">Cell membrane</location>
        <topology evidence="1">Multi-pass membrane protein</topology>
    </subcellularLocation>
</comment>
<sequence>MTFILYQMEWVLRLLVAAICGGLIGFERKARLKTAGIRTHMLVAVALPCS</sequence>
<dbReference type="PRINTS" id="PR01837">
    <property type="entry name" value="MGTCSAPBPROT"/>
</dbReference>
<evidence type="ECO:0000256" key="1">
    <source>
        <dbReference type="ARBA" id="ARBA00004651"/>
    </source>
</evidence>
<comment type="similarity">
    <text evidence="2">Belongs to the MgtC/SapB family.</text>
</comment>
<evidence type="ECO:0000256" key="6">
    <source>
        <dbReference type="ARBA" id="ARBA00023136"/>
    </source>
</evidence>
<dbReference type="Proteomes" id="UP000019488">
    <property type="component" value="Unassembled WGS sequence"/>
</dbReference>
<feature type="transmembrane region" description="Helical" evidence="7">
    <location>
        <begin position="6"/>
        <end position="26"/>
    </location>
</feature>
<evidence type="ECO:0000256" key="4">
    <source>
        <dbReference type="ARBA" id="ARBA00022692"/>
    </source>
</evidence>
<reference evidence="9" key="1">
    <citation type="journal article" date="2014" name="Genome Announc.">
        <title>Draft Genome Sequences of Two Lactobacillus Strains, L. farraginis JCM 14108T and L. composti JCM 14202T, Isolated from Compost of Distilled Shochu Residue.</title>
        <authorList>
            <person name="Yuki M."/>
            <person name="Oshima K."/>
            <person name="Suda W."/>
            <person name="Kitahara M."/>
            <person name="Kitamura K."/>
            <person name="Iida T."/>
            <person name="Hattori M."/>
            <person name="Ohkuma M."/>
        </authorList>
    </citation>
    <scope>NUCLEOTIDE SEQUENCE [LARGE SCALE GENOMIC DNA]</scope>
    <source>
        <strain evidence="9">JCM 14108</strain>
    </source>
</reference>
<dbReference type="PANTHER" id="PTHR33778:SF1">
    <property type="entry name" value="MAGNESIUM TRANSPORTER YHID-RELATED"/>
    <property type="match status" value="1"/>
</dbReference>
<comment type="caution">
    <text evidence="9">The sequence shown here is derived from an EMBL/GenBank/DDBJ whole genome shotgun (WGS) entry which is preliminary data.</text>
</comment>
<evidence type="ECO:0000313" key="9">
    <source>
        <dbReference type="EMBL" id="GAF37804.1"/>
    </source>
</evidence>
<gene>
    <name evidence="9" type="ORF">JCM14108_2866</name>
</gene>
<feature type="domain" description="MgtC/SapB/SrpB/YhiD N-terminal" evidence="8">
    <location>
        <begin position="14"/>
        <end position="46"/>
    </location>
</feature>
<dbReference type="InterPro" id="IPR003416">
    <property type="entry name" value="MgtC/SapB/SrpB/YhiD_fam"/>
</dbReference>